<dbReference type="EMBL" id="CP013065">
    <property type="protein sequence ID" value="ALM13701.1"/>
    <property type="molecule type" value="Genomic_DNA"/>
</dbReference>
<accession>A0A0S1SUC1</accession>
<dbReference type="PANTHER" id="PTHR30258:SF3">
    <property type="entry name" value="SLL1921 PROTEIN"/>
    <property type="match status" value="1"/>
</dbReference>
<dbReference type="InterPro" id="IPR007831">
    <property type="entry name" value="T2SS_GspE_N"/>
</dbReference>
<comment type="similarity">
    <text evidence="1">Belongs to the GSP E family.</text>
</comment>
<gene>
    <name evidence="6" type="ORF">PeribacterD1_1037</name>
</gene>
<dbReference type="PROSITE" id="PS00662">
    <property type="entry name" value="T2SP_E"/>
    <property type="match status" value="1"/>
</dbReference>
<dbReference type="PATRIC" id="fig|1735161.3.peg.1016"/>
<evidence type="ECO:0000313" key="7">
    <source>
        <dbReference type="Proteomes" id="UP000069135"/>
    </source>
</evidence>
<dbReference type="CDD" id="cd01129">
    <property type="entry name" value="PulE-GspE-like"/>
    <property type="match status" value="1"/>
</dbReference>
<dbReference type="Pfam" id="PF05157">
    <property type="entry name" value="MshEN"/>
    <property type="match status" value="1"/>
</dbReference>
<evidence type="ECO:0000256" key="3">
    <source>
        <dbReference type="ARBA" id="ARBA00022840"/>
    </source>
</evidence>
<reference evidence="6 7" key="2">
    <citation type="journal article" date="2016" name="PeerJ">
        <title>Analysis of five complete genome sequences for members of the class Peribacteria in the recently recognized Peregrinibacteria bacterial phylum.</title>
        <authorList>
            <person name="Anantharaman K."/>
            <person name="Brown C.T."/>
            <person name="Burstein D."/>
            <person name="Castelle C.J."/>
            <person name="Probst A.J."/>
            <person name="Thomas B.C."/>
            <person name="Williams K.H."/>
            <person name="Banfield J.F."/>
        </authorList>
    </citation>
    <scope>NUCLEOTIDE SEQUENCE [LARGE SCALE GENOMIC DNA]</scope>
    <source>
        <strain evidence="6">RIFOXYD1_FULL_PER-ii_59_16</strain>
    </source>
</reference>
<accession>A0A0S1SKF3</accession>
<dbReference type="InterPro" id="IPR001482">
    <property type="entry name" value="T2SS/T4SS_dom"/>
</dbReference>
<evidence type="ECO:0000256" key="1">
    <source>
        <dbReference type="ARBA" id="ARBA00006611"/>
    </source>
</evidence>
<dbReference type="GO" id="GO:0016887">
    <property type="term" value="F:ATP hydrolysis activity"/>
    <property type="evidence" value="ECO:0007669"/>
    <property type="project" value="TreeGrafter"/>
</dbReference>
<name>A0A0S1SXP0_9BACT</name>
<keyword evidence="2" id="KW-0547">Nucleotide-binding</keyword>
<keyword evidence="3" id="KW-0067">ATP-binding</keyword>
<sequence length="607" mass="66996">MPLSDTDLGPILVQQNYLSEEDLKRVTALAKERNLPLLSILFEQGLLTQDLYEGAIAEHYKLPFFDLQAHLPSPEVIAKLPEEIAQAYHTVVAEFATDRATIATSEPGRENLEEVMRLNLGQKEPVVPPQETKDKSGEGAEAPQQKKVVQRLLSIGKKEEKETAPQRFAGTITFVYTPQSGIDAACQHYRKPLSTRFQSIIQNEKKVAPEILEEIINDAIELRASDVHFEPQEKIVVVRFRIDGVMHEAGRIPKEHYEGVVNRIKIQANMRIDEHYAAQDGAIRYSTPRNALDIRVSIVPLVEGEKVVMRLLSSYVRSITLLDLGFSVKNQEIITDAAHKPFGMLLTTGPTGSGKSTTLTALLKMRNTPDVNISTIEDPVEYKIPGVNHIQVNPKTNLTFASGLRALVRQDPDIVLVGEIRDGETADISVNAALTGHLVLSTLHSNDAATAIPRLLDMGVEPFLLASTLELVIGQRLVRRVCPRCRLSVSVPIEKAHTLFPGADKMIPGGKPLTLYRGKGCEACSSTGYRGRIGIYELLVITPKIEELILRRASSSELNETAVKEGMRLMFEDGLEKVLAGVTTIEELLRVAAPPAIVLNPSHGRDE</sequence>
<dbReference type="Proteomes" id="UP000069135">
    <property type="component" value="Chromosome"/>
</dbReference>
<dbReference type="GO" id="GO:0005886">
    <property type="term" value="C:plasma membrane"/>
    <property type="evidence" value="ECO:0007669"/>
    <property type="project" value="TreeGrafter"/>
</dbReference>
<evidence type="ECO:0000256" key="4">
    <source>
        <dbReference type="SAM" id="MobiDB-lite"/>
    </source>
</evidence>
<dbReference type="SUPFAM" id="SSF160246">
    <property type="entry name" value="EspE N-terminal domain-like"/>
    <property type="match status" value="1"/>
</dbReference>
<protein>
    <submittedName>
        <fullName evidence="6">Type IV pilus assembly protein PilB</fullName>
    </submittedName>
</protein>
<dbReference type="InterPro" id="IPR027417">
    <property type="entry name" value="P-loop_NTPase"/>
</dbReference>
<accession>A0A0S1SGH0</accession>
<evidence type="ECO:0000256" key="2">
    <source>
        <dbReference type="ARBA" id="ARBA00022741"/>
    </source>
</evidence>
<feature type="region of interest" description="Disordered" evidence="4">
    <location>
        <begin position="122"/>
        <end position="146"/>
    </location>
</feature>
<accession>A0A0S1SXP0</accession>
<reference evidence="7" key="1">
    <citation type="submission" date="2015-10" db="EMBL/GenBank/DDBJ databases">
        <title>Analysis of five complete genome sequences for members of the class Peribacteria in the recently recognized Peregrinibacteria bacterial phylum.</title>
        <authorList>
            <person name="Anantharaman K."/>
            <person name="Brown C.T."/>
            <person name="Burstein D."/>
            <person name="Castelle C.J."/>
            <person name="Probst A.J."/>
            <person name="Thomas B.C."/>
            <person name="Williams K.H."/>
            <person name="Banfield J.F."/>
        </authorList>
    </citation>
    <scope>NUCLEOTIDE SEQUENCE [LARGE SCALE GENOMIC DNA]</scope>
</reference>
<dbReference type="KEGG" id="prf:PeribacterA2_1037"/>
<feature type="domain" description="Bacterial type II secretion system protein E" evidence="5">
    <location>
        <begin position="408"/>
        <end position="422"/>
    </location>
</feature>
<dbReference type="PANTHER" id="PTHR30258">
    <property type="entry name" value="TYPE II SECRETION SYSTEM PROTEIN GSPE-RELATED"/>
    <property type="match status" value="1"/>
</dbReference>
<organism evidence="6 7">
    <name type="scientific">Candidatus Peribacter riflensis</name>
    <dbReference type="NCBI Taxonomy" id="1735162"/>
    <lineage>
        <taxon>Bacteria</taxon>
        <taxon>Candidatus Peregrinibacteriota</taxon>
        <taxon>Candidatus Peribacteria</taxon>
        <taxon>Candidatus Peribacterales</taxon>
        <taxon>Candidatus Peribacteraceae</taxon>
        <taxon>Candidatus Peribacter</taxon>
    </lineage>
</organism>
<dbReference type="STRING" id="1735162.PeribacterB2_1039"/>
<dbReference type="Gene3D" id="3.40.50.300">
    <property type="entry name" value="P-loop containing nucleotide triphosphate hydrolases"/>
    <property type="match status" value="1"/>
</dbReference>
<accession>A0A0S1SQ14</accession>
<dbReference type="SUPFAM" id="SSF52540">
    <property type="entry name" value="P-loop containing nucleoside triphosphate hydrolases"/>
    <property type="match status" value="1"/>
</dbReference>
<evidence type="ECO:0000313" key="6">
    <source>
        <dbReference type="EMBL" id="ALM13701.1"/>
    </source>
</evidence>
<dbReference type="Gene3D" id="3.30.450.90">
    <property type="match status" value="1"/>
</dbReference>
<evidence type="ECO:0000259" key="5">
    <source>
        <dbReference type="PROSITE" id="PS00662"/>
    </source>
</evidence>
<dbReference type="AlphaFoldDB" id="A0A0S1SXP0"/>
<proteinExistence type="inferred from homology"/>
<dbReference type="GO" id="GO:0005524">
    <property type="term" value="F:ATP binding"/>
    <property type="evidence" value="ECO:0007669"/>
    <property type="project" value="UniProtKB-KW"/>
</dbReference>
<dbReference type="FunFam" id="3.40.50.300:FF:000398">
    <property type="entry name" value="Type IV pilus assembly ATPase PilB"/>
    <property type="match status" value="1"/>
</dbReference>
<dbReference type="Pfam" id="PF00437">
    <property type="entry name" value="T2SSE"/>
    <property type="match status" value="1"/>
</dbReference>
<dbReference type="InterPro" id="IPR037257">
    <property type="entry name" value="T2SS_E_N_sf"/>
</dbReference>